<dbReference type="Proteomes" id="UP000305233">
    <property type="component" value="Unassembled WGS sequence"/>
</dbReference>
<comment type="caution">
    <text evidence="1">The sequence shown here is derived from an EMBL/GenBank/DDBJ whole genome shotgun (WGS) entry which is preliminary data.</text>
</comment>
<accession>A0A4S5E3N9</accession>
<organism evidence="1 2">
    <name type="scientific">Arthrobacter echini</name>
    <dbReference type="NCBI Taxonomy" id="1529066"/>
    <lineage>
        <taxon>Bacteria</taxon>
        <taxon>Bacillati</taxon>
        <taxon>Actinomycetota</taxon>
        <taxon>Actinomycetes</taxon>
        <taxon>Micrococcales</taxon>
        <taxon>Micrococcaceae</taxon>
        <taxon>Arthrobacter</taxon>
    </lineage>
</organism>
<proteinExistence type="predicted"/>
<dbReference type="EMBL" id="SSWH01000008">
    <property type="protein sequence ID" value="THJ66048.1"/>
    <property type="molecule type" value="Genomic_DNA"/>
</dbReference>
<evidence type="ECO:0000313" key="1">
    <source>
        <dbReference type="EMBL" id="THJ66048.1"/>
    </source>
</evidence>
<evidence type="ECO:0000313" key="2">
    <source>
        <dbReference type="Proteomes" id="UP000305233"/>
    </source>
</evidence>
<dbReference type="AlphaFoldDB" id="A0A4S5E3N9"/>
<name>A0A4S5E3N9_9MICC</name>
<keyword evidence="2" id="KW-1185">Reference proteome</keyword>
<gene>
    <name evidence="1" type="ORF">E8P82_10485</name>
</gene>
<dbReference type="RefSeq" id="WP_136454702.1">
    <property type="nucleotide sequence ID" value="NZ_SSWH01000008.1"/>
</dbReference>
<reference evidence="1 2" key="1">
    <citation type="submission" date="2019-04" db="EMBL/GenBank/DDBJ databases">
        <authorList>
            <person name="Liu Q."/>
            <person name="Xin Y.-H."/>
        </authorList>
    </citation>
    <scope>NUCLEOTIDE SEQUENCE [LARGE SCALE GENOMIC DNA]</scope>
    <source>
        <strain evidence="1 2">AM23</strain>
    </source>
</reference>
<sequence>MVLHTSRAPAGNPDARLPGKLVCQVLPGRQARAQESDLRLFNHLFATARKRITVSPSFVLDRQVNLLATGRDLVDRMDTVVAAHWEHSHEPELSEWPGSGSGREGAEVTVFSDLQVGMWWDNTAMIHDHAVGAVDELTAAFEERGIEVLADEAVLMSAHHYEGRSMRRP</sequence>
<dbReference type="OrthoDB" id="9783437at2"/>
<protein>
    <submittedName>
        <fullName evidence="1">Uncharacterized protein</fullName>
    </submittedName>
</protein>